<evidence type="ECO:0000313" key="1">
    <source>
        <dbReference type="EMBL" id="HDY59076.1"/>
    </source>
</evidence>
<protein>
    <submittedName>
        <fullName evidence="1">Uncharacterized protein</fullName>
    </submittedName>
</protein>
<comment type="caution">
    <text evidence="1">The sequence shown here is derived from an EMBL/GenBank/DDBJ whole genome shotgun (WGS) entry which is preliminary data.</text>
</comment>
<proteinExistence type="predicted"/>
<reference evidence="1" key="1">
    <citation type="journal article" date="2020" name="mSystems">
        <title>Genome- and Community-Level Interaction Insights into Carbon Utilization and Element Cycling Functions of Hydrothermarchaeota in Hydrothermal Sediment.</title>
        <authorList>
            <person name="Zhou Z."/>
            <person name="Liu Y."/>
            <person name="Xu W."/>
            <person name="Pan J."/>
            <person name="Luo Z.H."/>
            <person name="Li M."/>
        </authorList>
    </citation>
    <scope>NUCLEOTIDE SEQUENCE [LARGE SCALE GENOMIC DNA]</scope>
    <source>
        <strain evidence="1">SpSt-258</strain>
    </source>
</reference>
<organism evidence="1">
    <name type="scientific">candidate division WOR-3 bacterium</name>
    <dbReference type="NCBI Taxonomy" id="2052148"/>
    <lineage>
        <taxon>Bacteria</taxon>
        <taxon>Bacteria division WOR-3</taxon>
    </lineage>
</organism>
<dbReference type="EMBL" id="DSKY01000014">
    <property type="protein sequence ID" value="HDY59076.1"/>
    <property type="molecule type" value="Genomic_DNA"/>
</dbReference>
<gene>
    <name evidence="1" type="ORF">ENP86_05945</name>
</gene>
<name>A0A7V0Z5K4_UNCW3</name>
<sequence length="359" mass="41241">MSIKTLFMLAGLTLMGNDPIPPKVLSEILIITQNALDYGNPANELHGSNVICHFVDKNRIDVAWISEGPGSLDWFYNYVRIDTLGQIQLDLRSFKKMKWCGGKYGMDNFDWESGVPNLDFVVDEKGAAWLFYSYDIESIYGWHIGWIELDSLGNKVCEGTYDKLAERLFLCCPSNTYDFHLMWGGIWHPSLNTYYNPSLRKARTLTEFYKKFLLPSPVALVEANENLLIALSYNPSFQSIYYQRISSEGELLSFDSLDINKATSVLWENVGLPEFYEAYHYDSLIYYLKSSASSLILIVFNTNGKVVMPKEKIKGRVLNIEQMPNDSKKFIKIRNGIVYYFGVDNKGNLYYWSSKGEKQ</sequence>
<dbReference type="AlphaFoldDB" id="A0A7V0Z5K4"/>
<accession>A0A7V0Z5K4</accession>